<feature type="region of interest" description="Disordered" evidence="10">
    <location>
        <begin position="940"/>
        <end position="984"/>
    </location>
</feature>
<dbReference type="Pfam" id="PF08318">
    <property type="entry name" value="COG4_m"/>
    <property type="match status" value="1"/>
</dbReference>
<protein>
    <recommendedName>
        <fullName evidence="3">Conserved oligomeric Golgi complex subunit 4</fullName>
    </recommendedName>
    <alternativeName>
        <fullName evidence="8">Component of oligomeric Golgi complex 4</fullName>
    </alternativeName>
</protein>
<dbReference type="PANTHER" id="PTHR24016:SF0">
    <property type="entry name" value="CONSERVED OLIGOMERIC GOLGI COMPLEX SUBUNIT 4"/>
    <property type="match status" value="1"/>
</dbReference>
<accession>A0A8H6DB23</accession>
<dbReference type="EMBL" id="JAAOAN010000342">
    <property type="protein sequence ID" value="KAF5710234.1"/>
    <property type="molecule type" value="Genomic_DNA"/>
</dbReference>
<comment type="subcellular location">
    <subcellularLocation>
        <location evidence="1">Golgi apparatus membrane</location>
        <topology evidence="1">Peripheral membrane protein</topology>
    </subcellularLocation>
</comment>
<dbReference type="Pfam" id="PF20663">
    <property type="entry name" value="COG4_N"/>
    <property type="match status" value="1"/>
</dbReference>
<dbReference type="GO" id="GO:0000139">
    <property type="term" value="C:Golgi membrane"/>
    <property type="evidence" value="ECO:0007669"/>
    <property type="project" value="UniProtKB-SubCell"/>
</dbReference>
<feature type="coiled-coil region" evidence="9">
    <location>
        <begin position="907"/>
        <end position="938"/>
    </location>
</feature>
<evidence type="ECO:0000256" key="7">
    <source>
        <dbReference type="ARBA" id="ARBA00023136"/>
    </source>
</evidence>
<organism evidence="12 13">
    <name type="scientific">Fusarium mundagurra</name>
    <dbReference type="NCBI Taxonomy" id="1567541"/>
    <lineage>
        <taxon>Eukaryota</taxon>
        <taxon>Fungi</taxon>
        <taxon>Dikarya</taxon>
        <taxon>Ascomycota</taxon>
        <taxon>Pezizomycotina</taxon>
        <taxon>Sordariomycetes</taxon>
        <taxon>Hypocreomycetidae</taxon>
        <taxon>Hypocreales</taxon>
        <taxon>Nectriaceae</taxon>
        <taxon>Fusarium</taxon>
        <taxon>Fusarium fujikuroi species complex</taxon>
    </lineage>
</organism>
<dbReference type="GO" id="GO:0015031">
    <property type="term" value="P:protein transport"/>
    <property type="evidence" value="ECO:0007669"/>
    <property type="project" value="UniProtKB-KW"/>
</dbReference>
<dbReference type="InterPro" id="IPR048682">
    <property type="entry name" value="COG4"/>
</dbReference>
<keyword evidence="9" id="KW-0175">Coiled coil</keyword>
<evidence type="ECO:0000256" key="6">
    <source>
        <dbReference type="ARBA" id="ARBA00023034"/>
    </source>
</evidence>
<proteinExistence type="inferred from homology"/>
<evidence type="ECO:0000256" key="9">
    <source>
        <dbReference type="SAM" id="Coils"/>
    </source>
</evidence>
<evidence type="ECO:0000259" key="11">
    <source>
        <dbReference type="SMART" id="SM00762"/>
    </source>
</evidence>
<dbReference type="InterPro" id="IPR048684">
    <property type="entry name" value="COG4_C"/>
</dbReference>
<feature type="compositionally biased region" description="Acidic residues" evidence="10">
    <location>
        <begin position="972"/>
        <end position="984"/>
    </location>
</feature>
<keyword evidence="6" id="KW-0333">Golgi apparatus</keyword>
<name>A0A8H6DB23_9HYPO</name>
<dbReference type="Proteomes" id="UP000544331">
    <property type="component" value="Unassembled WGS sequence"/>
</dbReference>
<evidence type="ECO:0000256" key="4">
    <source>
        <dbReference type="ARBA" id="ARBA00022448"/>
    </source>
</evidence>
<comment type="similarity">
    <text evidence="2">Belongs to the COG4 family.</text>
</comment>
<evidence type="ECO:0000313" key="13">
    <source>
        <dbReference type="Proteomes" id="UP000544331"/>
    </source>
</evidence>
<dbReference type="InterPro" id="IPR048680">
    <property type="entry name" value="COG4_N"/>
</dbReference>
<evidence type="ECO:0000256" key="5">
    <source>
        <dbReference type="ARBA" id="ARBA00022927"/>
    </source>
</evidence>
<reference evidence="12 13" key="1">
    <citation type="submission" date="2020-05" db="EMBL/GenBank/DDBJ databases">
        <title>Identification and distribution of gene clusters putatively required for synthesis of sphingolipid metabolism inhibitors in phylogenetically diverse species of the filamentous fungus Fusarium.</title>
        <authorList>
            <person name="Kim H.-S."/>
            <person name="Busman M."/>
            <person name="Brown D.W."/>
            <person name="Divon H."/>
            <person name="Uhlig S."/>
            <person name="Proctor R.H."/>
        </authorList>
    </citation>
    <scope>NUCLEOTIDE SEQUENCE [LARGE SCALE GENOMIC DNA]</scope>
    <source>
        <strain evidence="12 13">NRRL 66235</strain>
    </source>
</reference>
<dbReference type="OrthoDB" id="47059at2759"/>
<keyword evidence="5" id="KW-0653">Protein transport</keyword>
<dbReference type="InterPro" id="IPR013167">
    <property type="entry name" value="COG4_M"/>
</dbReference>
<evidence type="ECO:0000313" key="12">
    <source>
        <dbReference type="EMBL" id="KAF5710234.1"/>
    </source>
</evidence>
<evidence type="ECO:0000256" key="1">
    <source>
        <dbReference type="ARBA" id="ARBA00004395"/>
    </source>
</evidence>
<dbReference type="AlphaFoldDB" id="A0A8H6DB23"/>
<dbReference type="Gene3D" id="1.20.58.1970">
    <property type="match status" value="1"/>
</dbReference>
<gene>
    <name evidence="12" type="ORF">FMUND_9599</name>
</gene>
<feature type="domain" description="COG4 transport protein middle alpha-helical bundle" evidence="11">
    <location>
        <begin position="167"/>
        <end position="500"/>
    </location>
</feature>
<keyword evidence="13" id="KW-1185">Reference proteome</keyword>
<dbReference type="PANTHER" id="PTHR24016">
    <property type="entry name" value="CONSERVED OLIGOMERIC GOLGI COMPLEX SUBUNIT 4"/>
    <property type="match status" value="1"/>
</dbReference>
<dbReference type="Pfam" id="PF20662">
    <property type="entry name" value="COG4_C"/>
    <property type="match status" value="1"/>
</dbReference>
<evidence type="ECO:0000256" key="10">
    <source>
        <dbReference type="SAM" id="MobiDB-lite"/>
    </source>
</evidence>
<evidence type="ECO:0000256" key="2">
    <source>
        <dbReference type="ARBA" id="ARBA00009215"/>
    </source>
</evidence>
<keyword evidence="4" id="KW-0813">Transport</keyword>
<keyword evidence="7" id="KW-0472">Membrane</keyword>
<sequence length="1010" mass="113878">MAKINDLMTVSSEAELRDVLDQLHEREDTLIDKLDAPTNYSRDFYQDLGGLDSLHGDLDMQLMTARSIHSALLSTAGDTAERLSTMMRALDTEKRRVEATLVVIDQVLELKACIAGLTGSMGAPQDWEAASNYLSRVSNIPEDVIRGDFALAVIPSIETPDPPWTTIQNARKSLCALFLREFKAATEKGEGEKVARFFKLFPVIGGRAEEKGLEAYGQYICQGMAETARSALKGSHEERGRQTELFYANKLTRLLEHIVQIINSHSGLVERHYGADKVVKVIERLQKEADVQGGVILDLWNDERAVNRMMADIKSYPFFFLSKSMMPVQRGISFALRGNELKKDDSDLDVKKVEGLFGEMTTMLRSWSLYKRFISSKCKGVLDQEETLPLPKFLNQCNLHEKISEKLIEPYKLTATFLFRRSGEKAFEMDTAPSGLSLSKPYDGSPPFILQAVDDIMYVVDNLLQHVLSTGNREVAVSVILAMGRVLESDFIRIIHRRMRDECYPKPPAQGGFPPEEKVISFMVLMNTLDVAKEYLERVASSRGYVSETQRASVATPTTQTLRDSFPFHKDAESVANALHTMNVALSVKAKELLNDGIRALFDEFLWPHIRLVLTTSFQDAVYDVSEGESFDEDEVDGDTMEQVSARFEGEWLALTRPLKRIMTPRTYAALTSLAANKLATVLEKRAWSSSGHVTALGSLRLESDFSGIISVIAKDNYSLHEPFTRLREILAIADMEDDEWDELESRYDSSEHGRSRFLSDEEMAKARKICDEKAEVRLEVVLGLSRQWPMESMERDVLNYDERQTREALSSYNIIVRESMSVDKDFRALAELDQESSGLPVQAAVNSCQECMIAAASVQSNEMAAPEPEEATPATAIEVADEDDAMILSDDNVNLVTQLAAKFGEHQRTEDQLQRTVDQLQKTINELQKTVNEQQKTIQQPVEHHEQGLTGHNQGASQIAEDDDPMKNWADDYEDEGEDDDEMEKMARYYYFGGEDEDDDERENLFTLE</sequence>
<evidence type="ECO:0000256" key="8">
    <source>
        <dbReference type="ARBA" id="ARBA00031340"/>
    </source>
</evidence>
<comment type="caution">
    <text evidence="12">The sequence shown here is derived from an EMBL/GenBank/DDBJ whole genome shotgun (WGS) entry which is preliminary data.</text>
</comment>
<evidence type="ECO:0000256" key="3">
    <source>
        <dbReference type="ARBA" id="ARBA00020975"/>
    </source>
</evidence>
<dbReference type="SMART" id="SM00762">
    <property type="entry name" value="Cog4"/>
    <property type="match status" value="1"/>
</dbReference>